<keyword evidence="1" id="KW-0732">Signal</keyword>
<dbReference type="EMBL" id="JASNQZ010000015">
    <property type="protein sequence ID" value="KAL0947547.1"/>
    <property type="molecule type" value="Genomic_DNA"/>
</dbReference>
<accession>A0ABR3IW43</accession>
<name>A0ABR3IW43_9AGAR</name>
<evidence type="ECO:0008006" key="4">
    <source>
        <dbReference type="Google" id="ProtNLM"/>
    </source>
</evidence>
<comment type="caution">
    <text evidence="2">The sequence shown here is derived from an EMBL/GenBank/DDBJ whole genome shotgun (WGS) entry which is preliminary data.</text>
</comment>
<dbReference type="Proteomes" id="UP001556367">
    <property type="component" value="Unassembled WGS sequence"/>
</dbReference>
<feature type="signal peptide" evidence="1">
    <location>
        <begin position="1"/>
        <end position="22"/>
    </location>
</feature>
<evidence type="ECO:0000313" key="3">
    <source>
        <dbReference type="Proteomes" id="UP001556367"/>
    </source>
</evidence>
<gene>
    <name evidence="2" type="ORF">HGRIS_013643</name>
</gene>
<keyword evidence="3" id="KW-1185">Reference proteome</keyword>
<feature type="chain" id="PRO_5046501012" description="Coenzyme Q-binding protein COQ10 START domain-containing protein" evidence="1">
    <location>
        <begin position="23"/>
        <end position="201"/>
    </location>
</feature>
<dbReference type="SUPFAM" id="SSF55961">
    <property type="entry name" value="Bet v1-like"/>
    <property type="match status" value="1"/>
</dbReference>
<dbReference type="CDD" id="cd07822">
    <property type="entry name" value="SRPBCC_4"/>
    <property type="match status" value="1"/>
</dbReference>
<dbReference type="InterPro" id="IPR023393">
    <property type="entry name" value="START-like_dom_sf"/>
</dbReference>
<dbReference type="Gene3D" id="3.30.530.20">
    <property type="match status" value="1"/>
</dbReference>
<reference evidence="3" key="1">
    <citation type="submission" date="2024-06" db="EMBL/GenBank/DDBJ databases">
        <title>Multi-omics analyses provide insights into the biosynthesis of the anticancer antibiotic pleurotin in Hohenbuehelia grisea.</title>
        <authorList>
            <person name="Weaver J.A."/>
            <person name="Alberti F."/>
        </authorList>
    </citation>
    <scope>NUCLEOTIDE SEQUENCE [LARGE SCALE GENOMIC DNA]</scope>
    <source>
        <strain evidence="3">T-177</strain>
    </source>
</reference>
<protein>
    <recommendedName>
        <fullName evidence="4">Coenzyme Q-binding protein COQ10 START domain-containing protein</fullName>
    </recommendedName>
</protein>
<evidence type="ECO:0000313" key="2">
    <source>
        <dbReference type="EMBL" id="KAL0947547.1"/>
    </source>
</evidence>
<organism evidence="2 3">
    <name type="scientific">Hohenbuehelia grisea</name>
    <dbReference type="NCBI Taxonomy" id="104357"/>
    <lineage>
        <taxon>Eukaryota</taxon>
        <taxon>Fungi</taxon>
        <taxon>Dikarya</taxon>
        <taxon>Basidiomycota</taxon>
        <taxon>Agaricomycotina</taxon>
        <taxon>Agaricomycetes</taxon>
        <taxon>Agaricomycetidae</taxon>
        <taxon>Agaricales</taxon>
        <taxon>Pleurotineae</taxon>
        <taxon>Pleurotaceae</taxon>
        <taxon>Hohenbuehelia</taxon>
    </lineage>
</organism>
<evidence type="ECO:0000256" key="1">
    <source>
        <dbReference type="SAM" id="SignalP"/>
    </source>
</evidence>
<proteinExistence type="predicted"/>
<sequence>MRPTSTLFTALLFGPLLATCQSNLPPPSAGIFTAQASICIQAPIELAWTALLDFASYPKWNPFARSMKVANGLGVVLDDQTPQENRRLWIQAQIPPLEPPVNENTPPNVLHSQVSFENITTIDSTTRRASWRAIMLPDILLDAERWSALSVPNSSCTLYESREVFGSLVSLLVDLSMAPGLQKGFEYQAAEYKRYVEGLAI</sequence>